<proteinExistence type="predicted"/>
<gene>
    <name evidence="2" type="ORF">niasHS_011333</name>
</gene>
<dbReference type="CDD" id="cd00303">
    <property type="entry name" value="retropepsin_like"/>
    <property type="match status" value="1"/>
</dbReference>
<dbReference type="PANTHER" id="PTHR31524">
    <property type="match status" value="1"/>
</dbReference>
<sequence length="716" mass="81058">MSQHGSTVMQSPLGSVNNCQFKAGQCEMEDRTLLMWDTNTTRACEFSKIGTWKGLQLDNVWISNEVSFLLTFSNSTRKVNSCGLNLIKSEEGFAVQDFPSDDSNDSSKRSRRTRSLESWVTESEMNSKLGYLDEQVREMLTLSFSQTIKSICEYMLETRRWAATALLSDPTTFARKLFQSGKLVAKVAGPELIKVWPCIELQAHDYEFDKIGHSVDSEFECFDKIPIKFRVKDNKRMAFIDPRTMILSSDARLAPCSEYRKQLIFVRGSLYEVDQIDAQVKQVNANRIDGFSLNLSLAPTYARHSFLHLALVNVSDFIGQFYDANLARESELTFQIKSEDTIIIKTLSEQWEQVSESIRNKMFGNWEQIGKIVMSVMIIIVFADFLIRFGLMIRDEYVGRGATRRMTFGGNKTQEIVKSPACLNMTDLNACVELGNEIELSPVKLIEPAQIQACKIAGKRRRPAKKTRFSFRTPKILIGLLIIFLPNAFANPDVNNQIPIQFTSPSMIYLLIIPFLVFITISVLLCSKRDADLPILPNLNAISPHHAVVQTLINSTPVRCLVDTGGASLTVAPRSVADELNCRTFSSDLEAMSASGHVIRLKEYAQVTLNIAGYTVRSLIYFVDDSEFTVARDYSVIVGWDVFEKLPPIKFDHLNGKFFVGENESKLCYRSILLLNDLRVSAEKTHSFRPTPKYWSMLQSKHPQTQKIHFALIALT</sequence>
<reference evidence="2 3" key="1">
    <citation type="submission" date="2024-10" db="EMBL/GenBank/DDBJ databases">
        <authorList>
            <person name="Kim D."/>
        </authorList>
    </citation>
    <scope>NUCLEOTIDE SEQUENCE [LARGE SCALE GENOMIC DNA]</scope>
    <source>
        <strain evidence="2">Taebaek</strain>
    </source>
</reference>
<feature type="transmembrane region" description="Helical" evidence="1">
    <location>
        <begin position="372"/>
        <end position="391"/>
    </location>
</feature>
<dbReference type="SUPFAM" id="SSF50630">
    <property type="entry name" value="Acid proteases"/>
    <property type="match status" value="1"/>
</dbReference>
<comment type="caution">
    <text evidence="2">The sequence shown here is derived from an EMBL/GenBank/DDBJ whole genome shotgun (WGS) entry which is preliminary data.</text>
</comment>
<dbReference type="InterPro" id="IPR021109">
    <property type="entry name" value="Peptidase_aspartic_dom_sf"/>
</dbReference>
<accession>A0ABD2IPH0</accession>
<keyword evidence="3" id="KW-1185">Reference proteome</keyword>
<keyword evidence="1" id="KW-0472">Membrane</keyword>
<dbReference type="Gene3D" id="2.40.70.10">
    <property type="entry name" value="Acid Proteases"/>
    <property type="match status" value="1"/>
</dbReference>
<organism evidence="2 3">
    <name type="scientific">Heterodera schachtii</name>
    <name type="common">Sugarbeet cyst nematode worm</name>
    <name type="synonym">Tylenchus schachtii</name>
    <dbReference type="NCBI Taxonomy" id="97005"/>
    <lineage>
        <taxon>Eukaryota</taxon>
        <taxon>Metazoa</taxon>
        <taxon>Ecdysozoa</taxon>
        <taxon>Nematoda</taxon>
        <taxon>Chromadorea</taxon>
        <taxon>Rhabditida</taxon>
        <taxon>Tylenchina</taxon>
        <taxon>Tylenchomorpha</taxon>
        <taxon>Tylenchoidea</taxon>
        <taxon>Heteroderidae</taxon>
        <taxon>Heteroderinae</taxon>
        <taxon>Heterodera</taxon>
    </lineage>
</organism>
<protein>
    <recommendedName>
        <fullName evidence="4">Peptidase A2 domain-containing protein</fullName>
    </recommendedName>
</protein>
<evidence type="ECO:0000313" key="3">
    <source>
        <dbReference type="Proteomes" id="UP001620645"/>
    </source>
</evidence>
<keyword evidence="1" id="KW-0812">Transmembrane</keyword>
<dbReference type="Pfam" id="PF24664">
    <property type="entry name" value="Monjiviricetes_fusion"/>
    <property type="match status" value="1"/>
</dbReference>
<feature type="transmembrane region" description="Helical" evidence="1">
    <location>
        <begin position="507"/>
        <end position="526"/>
    </location>
</feature>
<evidence type="ECO:0008006" key="4">
    <source>
        <dbReference type="Google" id="ProtNLM"/>
    </source>
</evidence>
<dbReference type="Proteomes" id="UP001620645">
    <property type="component" value="Unassembled WGS sequence"/>
</dbReference>
<keyword evidence="1" id="KW-1133">Transmembrane helix</keyword>
<name>A0ABD2IPH0_HETSC</name>
<dbReference type="PANTHER" id="PTHR31524:SF2">
    <property type="entry name" value="PROTEIN CBG10426"/>
    <property type="match status" value="1"/>
</dbReference>
<evidence type="ECO:0000313" key="2">
    <source>
        <dbReference type="EMBL" id="KAL3081949.1"/>
    </source>
</evidence>
<dbReference type="AlphaFoldDB" id="A0ABD2IPH0"/>
<evidence type="ECO:0000256" key="1">
    <source>
        <dbReference type="SAM" id="Phobius"/>
    </source>
</evidence>
<dbReference type="EMBL" id="JBICCN010000256">
    <property type="protein sequence ID" value="KAL3081949.1"/>
    <property type="molecule type" value="Genomic_DNA"/>
</dbReference>
<dbReference type="Pfam" id="PF13650">
    <property type="entry name" value="Asp_protease_2"/>
    <property type="match status" value="1"/>
</dbReference>
<feature type="transmembrane region" description="Helical" evidence="1">
    <location>
        <begin position="469"/>
        <end position="487"/>
    </location>
</feature>